<feature type="domain" description="Squalene cyclase C-terminal" evidence="1">
    <location>
        <begin position="438"/>
        <end position="664"/>
    </location>
</feature>
<evidence type="ECO:0000259" key="1">
    <source>
        <dbReference type="Pfam" id="PF13243"/>
    </source>
</evidence>
<proteinExistence type="predicted"/>
<sequence>MGLHGWQAITPPYVCSGGPMRKTAKKPAVISVSEDFFPAPVWEGALKTRERAGQLKQNWTDLELSNDSAITIYDCYPYLFLGPFPDVPPAAVADFTLAIKLLASSVFLADKIMDLGPQSPNPTNTLAHVFALQVEAYTLFQRLFAPDSPFWPRFHTYFDNYLSACQTEKKFALGQLSWKEFDEKVASTIAIGKASLSRCVLAGLSALQGNEQWLDTLTEALDLYNFAYQMFDDLCDWKEDYLHQSPSLLLCRWLPERPEEPKWADLEALARELYYDGHACTMLQVAIDAAERALLLTSSIPELTWRIIPTNLLERCESLCRDILKITQANRRRSQRPINFYLELPAARTPCEQLAWQGLQFLIRQWQLGFGEARDVARFPQAQGFNAESEFQYGDVFQRAVISDILTEVSETFKLNLEPIIKDEVGYLLEQRSHDGIGGWRYYPELSEIPPDADDLGQIMQLLLHTDNRAAITRFCEQPLTTLLTENRYDDGSFETWIIPASHRTPQQERHFAYAQTIWGTGPDVDVMANLLYALALYDPARFAEIIHTGASYIEAQQQIDGSWASTWYHGPYYGSFVCARLLAKVKLASPALEKIQAFLLKTQQANGGWGGLDYAKSDPLNTALALLSWSALAQTGKYRPADTVIERGLSFLQQSYDENDRAWPYVEFILMAEGRLSKNITRIMSYGSQSVTTAFVLKAATAWHRLREQ</sequence>
<dbReference type="EMBL" id="CP035758">
    <property type="protein sequence ID" value="QBD77698.1"/>
    <property type="molecule type" value="Genomic_DNA"/>
</dbReference>
<reference evidence="2 3" key="1">
    <citation type="submission" date="2019-01" db="EMBL/GenBank/DDBJ databases">
        <title>Ktedonosporobacter rubrisoli SCAWS-G2.</title>
        <authorList>
            <person name="Huang Y."/>
            <person name="Yan B."/>
        </authorList>
    </citation>
    <scope>NUCLEOTIDE SEQUENCE [LARGE SCALE GENOMIC DNA]</scope>
    <source>
        <strain evidence="2 3">SCAWS-G2</strain>
    </source>
</reference>
<dbReference type="Gene3D" id="1.50.10.20">
    <property type="match status" value="1"/>
</dbReference>
<gene>
    <name evidence="2" type="ORF">EPA93_17550</name>
</gene>
<dbReference type="Pfam" id="PF13243">
    <property type="entry name" value="SQHop_cyclase_C"/>
    <property type="match status" value="1"/>
</dbReference>
<dbReference type="InterPro" id="IPR008949">
    <property type="entry name" value="Isoprenoid_synthase_dom_sf"/>
</dbReference>
<dbReference type="Proteomes" id="UP000290365">
    <property type="component" value="Chromosome"/>
</dbReference>
<dbReference type="AlphaFoldDB" id="A0A4P6JQJ6"/>
<dbReference type="InterPro" id="IPR032696">
    <property type="entry name" value="SQ_cyclase_C"/>
</dbReference>
<dbReference type="InterPro" id="IPR008930">
    <property type="entry name" value="Terpenoid_cyclase/PrenylTrfase"/>
</dbReference>
<evidence type="ECO:0000313" key="2">
    <source>
        <dbReference type="EMBL" id="QBD77698.1"/>
    </source>
</evidence>
<dbReference type="SUPFAM" id="SSF48239">
    <property type="entry name" value="Terpenoid cyclases/Protein prenyltransferases"/>
    <property type="match status" value="1"/>
</dbReference>
<protein>
    <recommendedName>
        <fullName evidence="1">Squalene cyclase C-terminal domain-containing protein</fullName>
    </recommendedName>
</protein>
<evidence type="ECO:0000313" key="3">
    <source>
        <dbReference type="Proteomes" id="UP000290365"/>
    </source>
</evidence>
<name>A0A4P6JQJ6_KTERU</name>
<dbReference type="KEGG" id="kbs:EPA93_17550"/>
<keyword evidence="3" id="KW-1185">Reference proteome</keyword>
<dbReference type="OrthoDB" id="158231at2"/>
<organism evidence="2 3">
    <name type="scientific">Ktedonosporobacter rubrisoli</name>
    <dbReference type="NCBI Taxonomy" id="2509675"/>
    <lineage>
        <taxon>Bacteria</taxon>
        <taxon>Bacillati</taxon>
        <taxon>Chloroflexota</taxon>
        <taxon>Ktedonobacteria</taxon>
        <taxon>Ktedonobacterales</taxon>
        <taxon>Ktedonosporobacteraceae</taxon>
        <taxon>Ktedonosporobacter</taxon>
    </lineage>
</organism>
<accession>A0A4P6JQJ6</accession>
<dbReference type="SUPFAM" id="SSF48576">
    <property type="entry name" value="Terpenoid synthases"/>
    <property type="match status" value="1"/>
</dbReference>